<comment type="caution">
    <text evidence="1">The sequence shown here is derived from an EMBL/GenBank/DDBJ whole genome shotgun (WGS) entry which is preliminary data.</text>
</comment>
<dbReference type="Proteomes" id="UP000799754">
    <property type="component" value="Unassembled WGS sequence"/>
</dbReference>
<keyword evidence="2" id="KW-1185">Reference proteome</keyword>
<evidence type="ECO:0000313" key="2">
    <source>
        <dbReference type="Proteomes" id="UP000799754"/>
    </source>
</evidence>
<proteinExistence type="predicted"/>
<gene>
    <name evidence="1" type="ORF">BU25DRAFT_418286</name>
</gene>
<dbReference type="EMBL" id="MU006704">
    <property type="protein sequence ID" value="KAF2631495.1"/>
    <property type="molecule type" value="Genomic_DNA"/>
</dbReference>
<evidence type="ECO:0000313" key="1">
    <source>
        <dbReference type="EMBL" id="KAF2631495.1"/>
    </source>
</evidence>
<name>A0ACB6SD10_9PLEO</name>
<organism evidence="1 2">
    <name type="scientific">Macroventuria anomochaeta</name>
    <dbReference type="NCBI Taxonomy" id="301207"/>
    <lineage>
        <taxon>Eukaryota</taxon>
        <taxon>Fungi</taxon>
        <taxon>Dikarya</taxon>
        <taxon>Ascomycota</taxon>
        <taxon>Pezizomycotina</taxon>
        <taxon>Dothideomycetes</taxon>
        <taxon>Pleosporomycetidae</taxon>
        <taxon>Pleosporales</taxon>
        <taxon>Pleosporineae</taxon>
        <taxon>Didymellaceae</taxon>
        <taxon>Macroventuria</taxon>
    </lineage>
</organism>
<sequence>MILWFHISDTTYIQYSEQFLRQSRFTDDVEYSLMHLSTRHHSGGAGADGDGESDTASEGVEAGDPNRSSHSMNARIDSGGIDAEEFGTCEGGNGGVAAGVTRGLVTNGVGIGEVDTGRPDAGSVIRGVGRRGVGCDTSQGNGEAFTVAINVARVKAEGFMVYLMLRSILDAKDSCGGAEAIALT</sequence>
<accession>A0ACB6SD10</accession>
<protein>
    <submittedName>
        <fullName evidence="1">Uncharacterized protein</fullName>
    </submittedName>
</protein>
<reference evidence="1" key="1">
    <citation type="journal article" date="2020" name="Stud. Mycol.">
        <title>101 Dothideomycetes genomes: a test case for predicting lifestyles and emergence of pathogens.</title>
        <authorList>
            <person name="Haridas S."/>
            <person name="Albert R."/>
            <person name="Binder M."/>
            <person name="Bloem J."/>
            <person name="Labutti K."/>
            <person name="Salamov A."/>
            <person name="Andreopoulos B."/>
            <person name="Baker S."/>
            <person name="Barry K."/>
            <person name="Bills G."/>
            <person name="Bluhm B."/>
            <person name="Cannon C."/>
            <person name="Castanera R."/>
            <person name="Culley D."/>
            <person name="Daum C."/>
            <person name="Ezra D."/>
            <person name="Gonzalez J."/>
            <person name="Henrissat B."/>
            <person name="Kuo A."/>
            <person name="Liang C."/>
            <person name="Lipzen A."/>
            <person name="Lutzoni F."/>
            <person name="Magnuson J."/>
            <person name="Mondo S."/>
            <person name="Nolan M."/>
            <person name="Ohm R."/>
            <person name="Pangilinan J."/>
            <person name="Park H.-J."/>
            <person name="Ramirez L."/>
            <person name="Alfaro M."/>
            <person name="Sun H."/>
            <person name="Tritt A."/>
            <person name="Yoshinaga Y."/>
            <person name="Zwiers L.-H."/>
            <person name="Turgeon B."/>
            <person name="Goodwin S."/>
            <person name="Spatafora J."/>
            <person name="Crous P."/>
            <person name="Grigoriev I."/>
        </authorList>
    </citation>
    <scope>NUCLEOTIDE SEQUENCE</scope>
    <source>
        <strain evidence="1">CBS 525.71</strain>
    </source>
</reference>